<comment type="subcellular location">
    <subcellularLocation>
        <location evidence="1">Secreted</location>
    </subcellularLocation>
</comment>
<keyword evidence="5" id="KW-0472">Membrane</keyword>
<dbReference type="OMA" id="PVQRTIV"/>
<reference evidence="6 8" key="2">
    <citation type="journal article" date="2018" name="Plant J.">
        <title>The Physcomitrella patens chromosome-scale assembly reveals moss genome structure and evolution.</title>
        <authorList>
            <person name="Lang D."/>
            <person name="Ullrich K.K."/>
            <person name="Murat F."/>
            <person name="Fuchs J."/>
            <person name="Jenkins J."/>
            <person name="Haas F.B."/>
            <person name="Piednoel M."/>
            <person name="Gundlach H."/>
            <person name="Van Bel M."/>
            <person name="Meyberg R."/>
            <person name="Vives C."/>
            <person name="Morata J."/>
            <person name="Symeonidi A."/>
            <person name="Hiss M."/>
            <person name="Muchero W."/>
            <person name="Kamisugi Y."/>
            <person name="Saleh O."/>
            <person name="Blanc G."/>
            <person name="Decker E.L."/>
            <person name="van Gessel N."/>
            <person name="Grimwood J."/>
            <person name="Hayes R.D."/>
            <person name="Graham S.W."/>
            <person name="Gunter L.E."/>
            <person name="McDaniel S.F."/>
            <person name="Hoernstein S.N.W."/>
            <person name="Larsson A."/>
            <person name="Li F.W."/>
            <person name="Perroud P.F."/>
            <person name="Phillips J."/>
            <person name="Ranjan P."/>
            <person name="Rokshar D.S."/>
            <person name="Rothfels C.J."/>
            <person name="Schneider L."/>
            <person name="Shu S."/>
            <person name="Stevenson D.W."/>
            <person name="Thummler F."/>
            <person name="Tillich M."/>
            <person name="Villarreal Aguilar J.C."/>
            <person name="Widiez T."/>
            <person name="Wong G.K."/>
            <person name="Wymore A."/>
            <person name="Zhang Y."/>
            <person name="Zimmer A.D."/>
            <person name="Quatrano R.S."/>
            <person name="Mayer K.F.X."/>
            <person name="Goodstein D."/>
            <person name="Casacuberta J.M."/>
            <person name="Vandepoele K."/>
            <person name="Reski R."/>
            <person name="Cuming A.C."/>
            <person name="Tuskan G.A."/>
            <person name="Maumus F."/>
            <person name="Salse J."/>
            <person name="Schmutz J."/>
            <person name="Rensing S.A."/>
        </authorList>
    </citation>
    <scope>NUCLEOTIDE SEQUENCE [LARGE SCALE GENOMIC DNA]</scope>
    <source>
        <strain evidence="7 8">cv. Gransden 2004</strain>
    </source>
</reference>
<dbReference type="PANTHER" id="PTHR31279:SF79">
    <property type="entry name" value="PROTEIN EXORDIUM-LIKE 2"/>
    <property type="match status" value="1"/>
</dbReference>
<evidence type="ECO:0000256" key="4">
    <source>
        <dbReference type="ARBA" id="ARBA00023591"/>
    </source>
</evidence>
<dbReference type="Gramene" id="Pp3c10_8680V3.1">
    <property type="protein sequence ID" value="PAC:32901754.CDS.1"/>
    <property type="gene ID" value="Pp3c10_8680"/>
</dbReference>
<dbReference type="OrthoDB" id="2016249at2759"/>
<evidence type="ECO:0000256" key="3">
    <source>
        <dbReference type="ARBA" id="ARBA00022729"/>
    </source>
</evidence>
<dbReference type="Pfam" id="PF04674">
    <property type="entry name" value="Phi_1"/>
    <property type="match status" value="1"/>
</dbReference>
<dbReference type="Gramene" id="Pp3c10_8680V3.2">
    <property type="protein sequence ID" value="PAC:32901755.CDS.1"/>
    <property type="gene ID" value="Pp3c10_8680"/>
</dbReference>
<dbReference type="RefSeq" id="XP_024387383.1">
    <property type="nucleotide sequence ID" value="XM_024531615.2"/>
</dbReference>
<dbReference type="EnsemblPlants" id="Pp3c10_8680V3.4">
    <property type="protein sequence ID" value="PAC:32901757.CDS.1"/>
    <property type="gene ID" value="Pp3c10_8680"/>
</dbReference>
<feature type="transmembrane region" description="Helical" evidence="5">
    <location>
        <begin position="65"/>
        <end position="86"/>
    </location>
</feature>
<name>A0A2K1JYA0_PHYPA</name>
<dbReference type="GeneID" id="112287951"/>
<sequence length="425" mass="46030">MAALDRSASGTLYQRSSSMSRAEASTAKLLSESMLTKQSSMPVERVRTSPERLLSSRFSGKSSAIWYRNTILGVFGTLLIIGVVTWPNFVTPNLDGDPLPAPATLEDRWESASRALPFHLYVKNALGRSKFLVTDQGPDVKYHRGPVLVGDNKKILKVHLVFYGSFTKAQKAIVITFLQSFTAPKPSKRFPTVAGWWSIVSKYKNTKGVTVAPVVTLGTQVHDTKYSLTKSLKQSDIEKLITVSLRKGLALDPTGVYFVLTSDDVNVQGFCSSQCGTHSSIRPAALTKRTRLPYGWVGNSAKKCGGYCAWPFFKAAYGAGPNTPPLKAPNGDAGVDGMIINIASILAGVTTNPYGNGYFQGDNQDPLEIAGVCAGIYGPNSYPGYPGDILKDSRGASFNVYGAYRKKFLVPWVFHSVTKKCAGQA</sequence>
<dbReference type="AlphaFoldDB" id="A0A2K1JYA0"/>
<evidence type="ECO:0000256" key="1">
    <source>
        <dbReference type="ARBA" id="ARBA00004613"/>
    </source>
</evidence>
<dbReference type="EnsemblPlants" id="Pp3c10_8680V3.2">
    <property type="protein sequence ID" value="PAC:32901755.CDS.1"/>
    <property type="gene ID" value="Pp3c10_8680"/>
</dbReference>
<reference evidence="6 8" key="1">
    <citation type="journal article" date="2008" name="Science">
        <title>The Physcomitrella genome reveals evolutionary insights into the conquest of land by plants.</title>
        <authorList>
            <person name="Rensing S."/>
            <person name="Lang D."/>
            <person name="Zimmer A."/>
            <person name="Terry A."/>
            <person name="Salamov A."/>
            <person name="Shapiro H."/>
            <person name="Nishiyama T."/>
            <person name="Perroud P.-F."/>
            <person name="Lindquist E."/>
            <person name="Kamisugi Y."/>
            <person name="Tanahashi T."/>
            <person name="Sakakibara K."/>
            <person name="Fujita T."/>
            <person name="Oishi K."/>
            <person name="Shin-I T."/>
            <person name="Kuroki Y."/>
            <person name="Toyoda A."/>
            <person name="Suzuki Y."/>
            <person name="Hashimoto A."/>
            <person name="Yamaguchi K."/>
            <person name="Sugano A."/>
            <person name="Kohara Y."/>
            <person name="Fujiyama A."/>
            <person name="Anterola A."/>
            <person name="Aoki S."/>
            <person name="Ashton N."/>
            <person name="Barbazuk W.B."/>
            <person name="Barker E."/>
            <person name="Bennetzen J."/>
            <person name="Bezanilla M."/>
            <person name="Blankenship R."/>
            <person name="Cho S.H."/>
            <person name="Dutcher S."/>
            <person name="Estelle M."/>
            <person name="Fawcett J.A."/>
            <person name="Gundlach H."/>
            <person name="Hanada K."/>
            <person name="Heyl A."/>
            <person name="Hicks K.A."/>
            <person name="Hugh J."/>
            <person name="Lohr M."/>
            <person name="Mayer K."/>
            <person name="Melkozernov A."/>
            <person name="Murata T."/>
            <person name="Nelson D."/>
            <person name="Pils B."/>
            <person name="Prigge M."/>
            <person name="Reiss B."/>
            <person name="Renner T."/>
            <person name="Rombauts S."/>
            <person name="Rushton P."/>
            <person name="Sanderfoot A."/>
            <person name="Schween G."/>
            <person name="Shiu S.-H."/>
            <person name="Stueber K."/>
            <person name="Theodoulou F.L."/>
            <person name="Tu H."/>
            <person name="Van de Peer Y."/>
            <person name="Verrier P.J."/>
            <person name="Waters E."/>
            <person name="Wood A."/>
            <person name="Yang L."/>
            <person name="Cove D."/>
            <person name="Cuming A."/>
            <person name="Hasebe M."/>
            <person name="Lucas S."/>
            <person name="Mishler D.B."/>
            <person name="Reski R."/>
            <person name="Grigoriev I."/>
            <person name="Quatrano R.S."/>
            <person name="Boore J.L."/>
        </authorList>
    </citation>
    <scope>NUCLEOTIDE SEQUENCE [LARGE SCALE GENOMIC DNA]</scope>
    <source>
        <strain evidence="7 8">cv. Gransden 2004</strain>
    </source>
</reference>
<evidence type="ECO:0000313" key="8">
    <source>
        <dbReference type="Proteomes" id="UP000006727"/>
    </source>
</evidence>
<dbReference type="Gramene" id="Pp3c10_8680V3.4">
    <property type="protein sequence ID" value="PAC:32901757.CDS.1"/>
    <property type="gene ID" value="Pp3c10_8680"/>
</dbReference>
<evidence type="ECO:0000313" key="7">
    <source>
        <dbReference type="EnsemblPlants" id="PAC:32901754.CDS.1"/>
    </source>
</evidence>
<keyword evidence="5" id="KW-0812">Transmembrane</keyword>
<keyword evidence="2" id="KW-0964">Secreted</keyword>
<organism evidence="6">
    <name type="scientific">Physcomitrium patens</name>
    <name type="common">Spreading-leaved earth moss</name>
    <name type="synonym">Physcomitrella patens</name>
    <dbReference type="NCBI Taxonomy" id="3218"/>
    <lineage>
        <taxon>Eukaryota</taxon>
        <taxon>Viridiplantae</taxon>
        <taxon>Streptophyta</taxon>
        <taxon>Embryophyta</taxon>
        <taxon>Bryophyta</taxon>
        <taxon>Bryophytina</taxon>
        <taxon>Bryopsida</taxon>
        <taxon>Funariidae</taxon>
        <taxon>Funariales</taxon>
        <taxon>Funariaceae</taxon>
        <taxon>Physcomitrium</taxon>
    </lineage>
</organism>
<proteinExistence type="inferred from homology"/>
<reference evidence="7" key="3">
    <citation type="submission" date="2020-12" db="UniProtKB">
        <authorList>
            <consortium name="EnsemblPlants"/>
        </authorList>
    </citation>
    <scope>IDENTIFICATION</scope>
</reference>
<evidence type="ECO:0000313" key="6">
    <source>
        <dbReference type="EMBL" id="PNR46503.1"/>
    </source>
</evidence>
<evidence type="ECO:0000256" key="5">
    <source>
        <dbReference type="SAM" id="Phobius"/>
    </source>
</evidence>
<keyword evidence="3" id="KW-0732">Signal</keyword>
<dbReference type="Proteomes" id="UP000006727">
    <property type="component" value="Chromosome 10"/>
</dbReference>
<dbReference type="RefSeq" id="XP_024387384.1">
    <property type="nucleotide sequence ID" value="XM_024531616.2"/>
</dbReference>
<comment type="similarity">
    <text evidence="4">Belongs to the EXORDIUM family.</text>
</comment>
<dbReference type="EnsemblPlants" id="Pp3c10_8680V3.1">
    <property type="protein sequence ID" value="PAC:32901754.CDS.1"/>
    <property type="gene ID" value="Pp3c10_8680"/>
</dbReference>
<accession>A0A2K1JYA0</accession>
<evidence type="ECO:0000256" key="2">
    <source>
        <dbReference type="ARBA" id="ARBA00022525"/>
    </source>
</evidence>
<keyword evidence="8" id="KW-1185">Reference proteome</keyword>
<dbReference type="InterPro" id="IPR006766">
    <property type="entry name" value="EXORDIUM-like"/>
</dbReference>
<gene>
    <name evidence="7" type="primary">LOC112287951</name>
    <name evidence="6" type="ORF">PHYPA_013622</name>
</gene>
<protein>
    <submittedName>
        <fullName evidence="6 7">Uncharacterized protein</fullName>
    </submittedName>
</protein>
<dbReference type="PaxDb" id="3218-PP1S58_168V6.1"/>
<dbReference type="GO" id="GO:0005576">
    <property type="term" value="C:extracellular region"/>
    <property type="evidence" value="ECO:0007669"/>
    <property type="project" value="UniProtKB-SubCell"/>
</dbReference>
<dbReference type="Gramene" id="Pp3c10_8680V3.3">
    <property type="protein sequence ID" value="PAC:32901756.CDS.1"/>
    <property type="gene ID" value="Pp3c10_8680"/>
</dbReference>
<dbReference type="EMBL" id="ABEU02000010">
    <property type="protein sequence ID" value="PNR46503.1"/>
    <property type="molecule type" value="Genomic_DNA"/>
</dbReference>
<keyword evidence="5" id="KW-1133">Transmembrane helix</keyword>
<dbReference type="EnsemblPlants" id="Pp3c10_8680V3.3">
    <property type="protein sequence ID" value="PAC:32901756.CDS.1"/>
    <property type="gene ID" value="Pp3c10_8680"/>
</dbReference>
<dbReference type="PANTHER" id="PTHR31279">
    <property type="entry name" value="PROTEIN EXORDIUM-LIKE 5"/>
    <property type="match status" value="1"/>
</dbReference>